<evidence type="ECO:0000256" key="3">
    <source>
        <dbReference type="PROSITE-ProRule" id="PRU00409"/>
    </source>
</evidence>
<dbReference type="Gene3D" id="3.30.470.20">
    <property type="entry name" value="ATP-grasp fold, B domain"/>
    <property type="match status" value="1"/>
</dbReference>
<dbReference type="PANTHER" id="PTHR23132:SF23">
    <property type="entry name" value="D-ALANINE--D-ALANINE LIGASE B"/>
    <property type="match status" value="1"/>
</dbReference>
<evidence type="ECO:0000259" key="4">
    <source>
        <dbReference type="PROSITE" id="PS50975"/>
    </source>
</evidence>
<accession>A0AAN6UYF8</accession>
<dbReference type="InterPro" id="IPR013815">
    <property type="entry name" value="ATP_grasp_subdomain_1"/>
</dbReference>
<name>A0AAN6UYF8_9PEZI</name>
<dbReference type="InterPro" id="IPR011761">
    <property type="entry name" value="ATP-grasp"/>
</dbReference>
<proteinExistence type="inferred from homology"/>
<evidence type="ECO:0000313" key="6">
    <source>
        <dbReference type="Proteomes" id="UP001302676"/>
    </source>
</evidence>
<dbReference type="PROSITE" id="PS50975">
    <property type="entry name" value="ATP_GRASP"/>
    <property type="match status" value="1"/>
</dbReference>
<dbReference type="GO" id="GO:0008716">
    <property type="term" value="F:D-alanine-D-alanine ligase activity"/>
    <property type="evidence" value="ECO:0007669"/>
    <property type="project" value="InterPro"/>
</dbReference>
<keyword evidence="3" id="KW-0067">ATP-binding</keyword>
<sequence>MASITRSVWRACRRSLTTATTTSSPLRVAVLYQELDPPPVNGIRKPKKPNGYRDSSADIAYTLQSSPSHPPIDLITPTPGPDSLDPTLESAWSFPDTEAGILDALSRGATHIWANTVLFASHPLQTSSRIAAEFGLDRIRVVGQGPLTLGKYDDKAWTAEWLRRTKGFKFTLPRSWVVREEEGVGELERLVAQGEVTFPVVAKPIRGRGSHGVKVCRGKEEWMAHVEGLWKESPAVLVEKFLAGEEATVTVLPPVVGNDDINSYDNNEVGEDGTDKGYRALPIVRRFNHADGVAPYSGIVAVTANSRVVPREEVERDPTYVRAMDECKRAAELLRVAGPIRIDVRRRRDEPGSEFALFDVNMKPNVTGPGRPGRDDQANLSLLAAEGLGWNYDRYLRRVLSSAKTLRAFRSLEPVAEPVVDE</sequence>
<dbReference type="Gene3D" id="3.30.1490.20">
    <property type="entry name" value="ATP-grasp fold, A domain"/>
    <property type="match status" value="1"/>
</dbReference>
<comment type="caution">
    <text evidence="5">The sequence shown here is derived from an EMBL/GenBank/DDBJ whole genome shotgun (WGS) entry which is preliminary data.</text>
</comment>
<comment type="similarity">
    <text evidence="1">Belongs to the D-alanine--D-alanine ligase family.</text>
</comment>
<keyword evidence="6" id="KW-1185">Reference proteome</keyword>
<reference evidence="5" key="1">
    <citation type="journal article" date="2023" name="Mol. Phylogenet. Evol.">
        <title>Genome-scale phylogeny and comparative genomics of the fungal order Sordariales.</title>
        <authorList>
            <person name="Hensen N."/>
            <person name="Bonometti L."/>
            <person name="Westerberg I."/>
            <person name="Brannstrom I.O."/>
            <person name="Guillou S."/>
            <person name="Cros-Aarteil S."/>
            <person name="Calhoun S."/>
            <person name="Haridas S."/>
            <person name="Kuo A."/>
            <person name="Mondo S."/>
            <person name="Pangilinan J."/>
            <person name="Riley R."/>
            <person name="LaButti K."/>
            <person name="Andreopoulos B."/>
            <person name="Lipzen A."/>
            <person name="Chen C."/>
            <person name="Yan M."/>
            <person name="Daum C."/>
            <person name="Ng V."/>
            <person name="Clum A."/>
            <person name="Steindorff A."/>
            <person name="Ohm R.A."/>
            <person name="Martin F."/>
            <person name="Silar P."/>
            <person name="Natvig D.O."/>
            <person name="Lalanne C."/>
            <person name="Gautier V."/>
            <person name="Ament-Velasquez S.L."/>
            <person name="Kruys A."/>
            <person name="Hutchinson M.I."/>
            <person name="Powell A.J."/>
            <person name="Barry K."/>
            <person name="Miller A.N."/>
            <person name="Grigoriev I.V."/>
            <person name="Debuchy R."/>
            <person name="Gladieux P."/>
            <person name="Hiltunen Thoren M."/>
            <person name="Johannesson H."/>
        </authorList>
    </citation>
    <scope>NUCLEOTIDE SEQUENCE</scope>
    <source>
        <strain evidence="5">CBS 141.50</strain>
    </source>
</reference>
<dbReference type="Proteomes" id="UP001302676">
    <property type="component" value="Unassembled WGS sequence"/>
</dbReference>
<evidence type="ECO:0000256" key="2">
    <source>
        <dbReference type="ARBA" id="ARBA00022598"/>
    </source>
</evidence>
<dbReference type="Pfam" id="PF07478">
    <property type="entry name" value="Dala_Dala_lig_C"/>
    <property type="match status" value="1"/>
</dbReference>
<dbReference type="InterPro" id="IPR011095">
    <property type="entry name" value="Dala_Dala_lig_C"/>
</dbReference>
<organism evidence="5 6">
    <name type="scientific">Dichotomopilus funicola</name>
    <dbReference type="NCBI Taxonomy" id="1934379"/>
    <lineage>
        <taxon>Eukaryota</taxon>
        <taxon>Fungi</taxon>
        <taxon>Dikarya</taxon>
        <taxon>Ascomycota</taxon>
        <taxon>Pezizomycotina</taxon>
        <taxon>Sordariomycetes</taxon>
        <taxon>Sordariomycetidae</taxon>
        <taxon>Sordariales</taxon>
        <taxon>Chaetomiaceae</taxon>
        <taxon>Dichotomopilus</taxon>
    </lineage>
</organism>
<dbReference type="EMBL" id="MU853613">
    <property type="protein sequence ID" value="KAK4141355.1"/>
    <property type="molecule type" value="Genomic_DNA"/>
</dbReference>
<dbReference type="SUPFAM" id="SSF56059">
    <property type="entry name" value="Glutathione synthetase ATP-binding domain-like"/>
    <property type="match status" value="1"/>
</dbReference>
<keyword evidence="2" id="KW-0436">Ligase</keyword>
<dbReference type="GO" id="GO:0046872">
    <property type="term" value="F:metal ion binding"/>
    <property type="evidence" value="ECO:0007669"/>
    <property type="project" value="InterPro"/>
</dbReference>
<dbReference type="AlphaFoldDB" id="A0AAN6UYF8"/>
<keyword evidence="3" id="KW-0547">Nucleotide-binding</keyword>
<dbReference type="PANTHER" id="PTHR23132">
    <property type="entry name" value="D-ALANINE--D-ALANINE LIGASE"/>
    <property type="match status" value="1"/>
</dbReference>
<reference evidence="5" key="2">
    <citation type="submission" date="2023-05" db="EMBL/GenBank/DDBJ databases">
        <authorList>
            <consortium name="Lawrence Berkeley National Laboratory"/>
            <person name="Steindorff A."/>
            <person name="Hensen N."/>
            <person name="Bonometti L."/>
            <person name="Westerberg I."/>
            <person name="Brannstrom I.O."/>
            <person name="Guillou S."/>
            <person name="Cros-Aarteil S."/>
            <person name="Calhoun S."/>
            <person name="Haridas S."/>
            <person name="Kuo A."/>
            <person name="Mondo S."/>
            <person name="Pangilinan J."/>
            <person name="Riley R."/>
            <person name="Labutti K."/>
            <person name="Andreopoulos B."/>
            <person name="Lipzen A."/>
            <person name="Chen C."/>
            <person name="Yanf M."/>
            <person name="Daum C."/>
            <person name="Ng V."/>
            <person name="Clum A."/>
            <person name="Ohm R."/>
            <person name="Martin F."/>
            <person name="Silar P."/>
            <person name="Natvig D."/>
            <person name="Lalanne C."/>
            <person name="Gautier V."/>
            <person name="Ament-Velasquez S.L."/>
            <person name="Kruys A."/>
            <person name="Hutchinson M.I."/>
            <person name="Powell A.J."/>
            <person name="Barry K."/>
            <person name="Miller A.N."/>
            <person name="Grigoriev I.V."/>
            <person name="Debuchy R."/>
            <person name="Gladieux P."/>
            <person name="Thoren M.H."/>
            <person name="Johannesson H."/>
        </authorList>
    </citation>
    <scope>NUCLEOTIDE SEQUENCE</scope>
    <source>
        <strain evidence="5">CBS 141.50</strain>
    </source>
</reference>
<feature type="domain" description="ATP-grasp" evidence="4">
    <location>
        <begin position="162"/>
        <end position="401"/>
    </location>
</feature>
<evidence type="ECO:0000256" key="1">
    <source>
        <dbReference type="ARBA" id="ARBA00010871"/>
    </source>
</evidence>
<dbReference type="GO" id="GO:0005524">
    <property type="term" value="F:ATP binding"/>
    <property type="evidence" value="ECO:0007669"/>
    <property type="project" value="UniProtKB-UniRule"/>
</dbReference>
<dbReference type="GeneID" id="87821103"/>
<dbReference type="RefSeq" id="XP_062634726.1">
    <property type="nucleotide sequence ID" value="XM_062784490.1"/>
</dbReference>
<protein>
    <recommendedName>
        <fullName evidence="4">ATP-grasp domain-containing protein</fullName>
    </recommendedName>
</protein>
<gene>
    <name evidence="5" type="ORF">C8A04DRAFT_39190</name>
</gene>
<evidence type="ECO:0000313" key="5">
    <source>
        <dbReference type="EMBL" id="KAK4141355.1"/>
    </source>
</evidence>